<dbReference type="RefSeq" id="WP_023578652.1">
    <property type="nucleotide sequence ID" value="NZ_AVGG01000003.1"/>
</dbReference>
<gene>
    <name evidence="4" type="ORF">FLJC2902T_09950</name>
</gene>
<keyword evidence="1" id="KW-0479">Metal-binding</keyword>
<evidence type="ECO:0000313" key="4">
    <source>
        <dbReference type="EMBL" id="ESU28962.1"/>
    </source>
</evidence>
<keyword evidence="5" id="KW-1185">Reference proteome</keyword>
<evidence type="ECO:0000256" key="2">
    <source>
        <dbReference type="SAM" id="SignalP"/>
    </source>
</evidence>
<dbReference type="SUPFAM" id="SSF55008">
    <property type="entry name" value="HMA, heavy metal-associated domain"/>
    <property type="match status" value="1"/>
</dbReference>
<dbReference type="PATRIC" id="fig|1341181.4.peg.986"/>
<dbReference type="InterPro" id="IPR006121">
    <property type="entry name" value="HMA_dom"/>
</dbReference>
<comment type="caution">
    <text evidence="4">The sequence shown here is derived from an EMBL/GenBank/DDBJ whole genome shotgun (WGS) entry which is preliminary data.</text>
</comment>
<organism evidence="4 5">
    <name type="scientific">Flavobacterium limnosediminis JC2902</name>
    <dbReference type="NCBI Taxonomy" id="1341181"/>
    <lineage>
        <taxon>Bacteria</taxon>
        <taxon>Pseudomonadati</taxon>
        <taxon>Bacteroidota</taxon>
        <taxon>Flavobacteriia</taxon>
        <taxon>Flavobacteriales</taxon>
        <taxon>Flavobacteriaceae</taxon>
        <taxon>Flavobacterium</taxon>
    </lineage>
</organism>
<dbReference type="eggNOG" id="COG2608">
    <property type="taxonomic scope" value="Bacteria"/>
</dbReference>
<dbReference type="GO" id="GO:0046872">
    <property type="term" value="F:metal ion binding"/>
    <property type="evidence" value="ECO:0007669"/>
    <property type="project" value="UniProtKB-KW"/>
</dbReference>
<evidence type="ECO:0000256" key="1">
    <source>
        <dbReference type="ARBA" id="ARBA00022723"/>
    </source>
</evidence>
<evidence type="ECO:0000259" key="3">
    <source>
        <dbReference type="PROSITE" id="PS50846"/>
    </source>
</evidence>
<dbReference type="PROSITE" id="PS50846">
    <property type="entry name" value="HMA_2"/>
    <property type="match status" value="1"/>
</dbReference>
<dbReference type="CDD" id="cd00371">
    <property type="entry name" value="HMA"/>
    <property type="match status" value="1"/>
</dbReference>
<dbReference type="EMBL" id="AVGG01000003">
    <property type="protein sequence ID" value="ESU28962.1"/>
    <property type="molecule type" value="Genomic_DNA"/>
</dbReference>
<name>V6SRY6_9FLAO</name>
<reference evidence="4 5" key="1">
    <citation type="submission" date="2013-08" db="EMBL/GenBank/DDBJ databases">
        <title>Flavobacterium limnosediminis JC2902 genome sequencing.</title>
        <authorList>
            <person name="Lee K."/>
            <person name="Yi H."/>
            <person name="Park S."/>
            <person name="Chun J."/>
        </authorList>
    </citation>
    <scope>NUCLEOTIDE SEQUENCE [LARGE SCALE GENOMIC DNA]</scope>
    <source>
        <strain evidence="4 5">JC2902</strain>
    </source>
</reference>
<dbReference type="PANTHER" id="PTHR46594">
    <property type="entry name" value="P-TYPE CATION-TRANSPORTING ATPASE"/>
    <property type="match status" value="1"/>
</dbReference>
<keyword evidence="2" id="KW-0732">Signal</keyword>
<feature type="chain" id="PRO_5004751148" evidence="2">
    <location>
        <begin position="22"/>
        <end position="126"/>
    </location>
</feature>
<feature type="domain" description="HMA" evidence="3">
    <location>
        <begin position="50"/>
        <end position="117"/>
    </location>
</feature>
<dbReference type="InterPro" id="IPR036163">
    <property type="entry name" value="HMA_dom_sf"/>
</dbReference>
<feature type="signal peptide" evidence="2">
    <location>
        <begin position="1"/>
        <end position="21"/>
    </location>
</feature>
<dbReference type="PANTHER" id="PTHR46594:SF4">
    <property type="entry name" value="P-TYPE CATION-TRANSPORTING ATPASE"/>
    <property type="match status" value="1"/>
</dbReference>
<dbReference type="OrthoDB" id="1178902at2"/>
<evidence type="ECO:0000313" key="5">
    <source>
        <dbReference type="Proteomes" id="UP000018004"/>
    </source>
</evidence>
<dbReference type="PROSITE" id="PS51257">
    <property type="entry name" value="PROKAR_LIPOPROTEIN"/>
    <property type="match status" value="1"/>
</dbReference>
<dbReference type="STRING" id="1341181.FLJC2902T_09950"/>
<dbReference type="Gene3D" id="3.30.70.100">
    <property type="match status" value="1"/>
</dbReference>
<proteinExistence type="predicted"/>
<sequence>MKFSKVALVFALAAITFTSCKNEEKTAESTTKEVAEAAAPKKEIATENLETASFEIKGMTCAMGCAATIEKKLTETDGVKEAKVDFDTKTATVAFDKTVNNQESLTKLVEAVADGKTYKVANFKKA</sequence>
<dbReference type="Proteomes" id="UP000018004">
    <property type="component" value="Unassembled WGS sequence"/>
</dbReference>
<accession>V6SRY6</accession>
<protein>
    <submittedName>
        <fullName evidence="4">Heavy metal transport/detoxification protein</fullName>
    </submittedName>
</protein>
<dbReference type="Pfam" id="PF00403">
    <property type="entry name" value="HMA"/>
    <property type="match status" value="1"/>
</dbReference>
<dbReference type="AlphaFoldDB" id="V6SRY6"/>
<dbReference type="FunFam" id="3.30.70.100:FF:000001">
    <property type="entry name" value="ATPase copper transporting beta"/>
    <property type="match status" value="1"/>
</dbReference>